<evidence type="ECO:0000313" key="4">
    <source>
        <dbReference type="EMBL" id="UJG39688.1"/>
    </source>
</evidence>
<evidence type="ECO:0000256" key="2">
    <source>
        <dbReference type="ARBA" id="ARBA00023274"/>
    </source>
</evidence>
<dbReference type="SMART" id="SM01397">
    <property type="entry name" value="Ribosomal_S3Ae"/>
    <property type="match status" value="1"/>
</dbReference>
<dbReference type="InterPro" id="IPR030838">
    <property type="entry name" value="Ribosomal_eS1_arc"/>
</dbReference>
<dbReference type="EMBL" id="CP084166">
    <property type="protein sequence ID" value="UJG39688.1"/>
    <property type="molecule type" value="Genomic_DNA"/>
</dbReference>
<dbReference type="GO" id="GO:1990904">
    <property type="term" value="C:ribonucleoprotein complex"/>
    <property type="evidence" value="ECO:0007669"/>
    <property type="project" value="UniProtKB-KW"/>
</dbReference>
<reference evidence="4" key="1">
    <citation type="journal article" date="2022" name="Nat. Microbiol.">
        <title>Unique mobile elements and scalable gene flow at the prokaryote-eukaryote boundary revealed by circularized Asgard archaea genomes.</title>
        <authorList>
            <person name="Wu F."/>
            <person name="Speth D.R."/>
            <person name="Philosof A."/>
            <person name="Cremiere A."/>
            <person name="Narayanan A."/>
            <person name="Barco R.A."/>
            <person name="Connon S.A."/>
            <person name="Amend J.P."/>
            <person name="Antoshechkin I.A."/>
            <person name="Orphan V.J."/>
        </authorList>
    </citation>
    <scope>NUCLEOTIDE SEQUENCE</scope>
    <source>
        <strain evidence="4">PM71</strain>
    </source>
</reference>
<dbReference type="InterPro" id="IPR001593">
    <property type="entry name" value="Ribosomal_eS1"/>
</dbReference>
<organism evidence="4">
    <name type="scientific">Candidatus Heimdallarchaeum aukensis</name>
    <dbReference type="NCBI Taxonomy" id="2876573"/>
    <lineage>
        <taxon>Archaea</taxon>
        <taxon>Promethearchaeati</taxon>
        <taxon>Candidatus Heimdallarchaeota</taxon>
        <taxon>Candidatus Heimdallarchaeia (ex Rinke et al. 2021) (nom. nud.)</taxon>
        <taxon>Candidatus Heimdallarchaeales</taxon>
        <taxon>Candidatus Heimdallarchaeaceae</taxon>
        <taxon>Candidatus Heimdallarchaeum</taxon>
    </lineage>
</organism>
<sequence length="211" mass="23995">MSSSSRRKRAQRKVVDKFKLKSWYQVQAAPYITDQVLGETIADDPQKLYGRVIEMAKLGILDDIIADLNLKVRFKIVNVEGTVCRTEFVGHEISKEQIRSLIRRNRSRVESIQNVTTKDKAKLRISTIIVTPMRCGTSTQKVIRKAIQEYIDKKAKEETFQTFALNLVNRSIASEVEAIVNKIYPTILVEIRKSKVLAFPGGKTLDKIISA</sequence>
<dbReference type="GO" id="GO:0005840">
    <property type="term" value="C:ribosome"/>
    <property type="evidence" value="ECO:0007669"/>
    <property type="project" value="UniProtKB-KW"/>
</dbReference>
<dbReference type="Proteomes" id="UP001201020">
    <property type="component" value="Chromosome"/>
</dbReference>
<dbReference type="GO" id="GO:0006412">
    <property type="term" value="P:translation"/>
    <property type="evidence" value="ECO:0007669"/>
    <property type="project" value="UniProtKB-UniRule"/>
</dbReference>
<keyword evidence="1 3" id="KW-0689">Ribosomal protein</keyword>
<accession>A0A9Y1FKM1</accession>
<evidence type="ECO:0000256" key="1">
    <source>
        <dbReference type="ARBA" id="ARBA00022980"/>
    </source>
</evidence>
<dbReference type="HAMAP" id="MF_00359">
    <property type="entry name" value="Ribosomal_eS1"/>
    <property type="match status" value="1"/>
</dbReference>
<dbReference type="Pfam" id="PF01015">
    <property type="entry name" value="Ribosomal_S3Ae"/>
    <property type="match status" value="1"/>
</dbReference>
<dbReference type="AlphaFoldDB" id="A0A9Y1FKM1"/>
<gene>
    <name evidence="3" type="primary">rps3ae</name>
    <name evidence="4" type="ORF">K9W45_07405</name>
</gene>
<proteinExistence type="inferred from homology"/>
<comment type="similarity">
    <text evidence="3">Belongs to the eukaryotic ribosomal protein eS1 family.</text>
</comment>
<protein>
    <recommendedName>
        <fullName evidence="3">Small ribosomal subunit protein eS1</fullName>
    </recommendedName>
</protein>
<dbReference type="GO" id="GO:0003735">
    <property type="term" value="F:structural constituent of ribosome"/>
    <property type="evidence" value="ECO:0007669"/>
    <property type="project" value="InterPro"/>
</dbReference>
<keyword evidence="2 3" id="KW-0687">Ribonucleoprotein</keyword>
<dbReference type="NCBIfam" id="NF003142">
    <property type="entry name" value="PRK04057.1"/>
    <property type="match status" value="1"/>
</dbReference>
<evidence type="ECO:0000256" key="3">
    <source>
        <dbReference type="HAMAP-Rule" id="MF_00359"/>
    </source>
</evidence>
<name>A0A9Y1FKM1_9ARCH</name>